<dbReference type="PIRSF" id="PIRSF001369">
    <property type="entry name" value="Citrate_synth"/>
    <property type="match status" value="1"/>
</dbReference>
<dbReference type="Gene3D" id="1.10.580.10">
    <property type="entry name" value="Citrate Synthase, domain 1"/>
    <property type="match status" value="1"/>
</dbReference>
<dbReference type="EMBL" id="CP011564">
    <property type="protein sequence ID" value="ALG81983.1"/>
    <property type="molecule type" value="Genomic_DNA"/>
</dbReference>
<comment type="similarity">
    <text evidence="1 3 5">Belongs to the citrate synthase family.</text>
</comment>
<dbReference type="GO" id="GO:0005975">
    <property type="term" value="P:carbohydrate metabolic process"/>
    <property type="evidence" value="ECO:0007669"/>
    <property type="project" value="TreeGrafter"/>
</dbReference>
<evidence type="ECO:0000256" key="2">
    <source>
        <dbReference type="ARBA" id="ARBA00022679"/>
    </source>
</evidence>
<dbReference type="Proteomes" id="UP000069906">
    <property type="component" value="Chromosome"/>
</dbReference>
<dbReference type="Proteomes" id="UP000060390">
    <property type="component" value="Chromosome"/>
</dbReference>
<dbReference type="InterPro" id="IPR016143">
    <property type="entry name" value="Citrate_synth-like_sm_a-sub"/>
</dbReference>
<dbReference type="GeneID" id="26010442"/>
<evidence type="ECO:0000313" key="6">
    <source>
        <dbReference type="EMBL" id="AKH97587.1"/>
    </source>
</evidence>
<evidence type="ECO:0000256" key="4">
    <source>
        <dbReference type="PIRSR" id="PIRSR001369-1"/>
    </source>
</evidence>
<keyword evidence="9" id="KW-1185">Reference proteome</keyword>
<dbReference type="PRINTS" id="PR00143">
    <property type="entry name" value="CITRTSNTHASE"/>
</dbReference>
<dbReference type="GO" id="GO:0005829">
    <property type="term" value="C:cytosol"/>
    <property type="evidence" value="ECO:0007669"/>
    <property type="project" value="TreeGrafter"/>
</dbReference>
<dbReference type="EMBL" id="CP008874">
    <property type="protein sequence ID" value="AKH97587.1"/>
    <property type="molecule type" value="Genomic_DNA"/>
</dbReference>
<dbReference type="InterPro" id="IPR002020">
    <property type="entry name" value="Citrate_synthase"/>
</dbReference>
<comment type="catalytic activity">
    <reaction evidence="3">
        <text>oxaloacetate + acetyl-CoA + H2O = citrate + CoA + H(+)</text>
        <dbReference type="Rhea" id="RHEA:16845"/>
        <dbReference type="ChEBI" id="CHEBI:15377"/>
        <dbReference type="ChEBI" id="CHEBI:15378"/>
        <dbReference type="ChEBI" id="CHEBI:16452"/>
        <dbReference type="ChEBI" id="CHEBI:16947"/>
        <dbReference type="ChEBI" id="CHEBI:57287"/>
        <dbReference type="ChEBI" id="CHEBI:57288"/>
        <dbReference type="EC" id="2.3.3.16"/>
    </reaction>
</comment>
<organism evidence="6 9">
    <name type="scientific">Halanaeroarchaeum sulfurireducens</name>
    <dbReference type="NCBI Taxonomy" id="1604004"/>
    <lineage>
        <taxon>Archaea</taxon>
        <taxon>Methanobacteriati</taxon>
        <taxon>Methanobacteriota</taxon>
        <taxon>Stenosarchaea group</taxon>
        <taxon>Halobacteria</taxon>
        <taxon>Halobacteriales</taxon>
        <taxon>Halobacteriaceae</taxon>
        <taxon>Halanaeroarchaeum</taxon>
    </lineage>
</organism>
<evidence type="ECO:0000256" key="3">
    <source>
        <dbReference type="PIRNR" id="PIRNR001369"/>
    </source>
</evidence>
<dbReference type="GO" id="GO:0006099">
    <property type="term" value="P:tricarboxylic acid cycle"/>
    <property type="evidence" value="ECO:0007669"/>
    <property type="project" value="InterPro"/>
</dbReference>
<dbReference type="OrthoDB" id="21302at2157"/>
<dbReference type="InterPro" id="IPR024176">
    <property type="entry name" value="Citrate_synthase_bac-typ"/>
</dbReference>
<gene>
    <name evidence="6" type="primary">citZ</name>
    <name evidence="7" type="ORF">HLASA_1088</name>
    <name evidence="6" type="ORF">HLASF_1099</name>
</gene>
<dbReference type="KEGG" id="hsu:HLASF_1099"/>
<protein>
    <recommendedName>
        <fullName evidence="3 5">Citrate synthase</fullName>
        <ecNumber evidence="3">2.3.3.16</ecNumber>
    </recommendedName>
</protein>
<feature type="active site" evidence="4">
    <location>
        <position position="274"/>
    </location>
</feature>
<evidence type="ECO:0000313" key="7">
    <source>
        <dbReference type="EMBL" id="ALG81983.1"/>
    </source>
</evidence>
<dbReference type="InterPro" id="IPR036969">
    <property type="entry name" value="Citrate_synthase_sf"/>
</dbReference>
<dbReference type="AlphaFoldDB" id="A0A0F7P9X4"/>
<evidence type="ECO:0000313" key="8">
    <source>
        <dbReference type="Proteomes" id="UP000060390"/>
    </source>
</evidence>
<dbReference type="InterPro" id="IPR016142">
    <property type="entry name" value="Citrate_synth-like_lrg_a-sub"/>
</dbReference>
<evidence type="ECO:0000256" key="5">
    <source>
        <dbReference type="RuleBase" id="RU000441"/>
    </source>
</evidence>
<dbReference type="EC" id="2.3.3.16" evidence="3"/>
<sequence length="395" mass="44810">MAPEELEGEIQKGLEGVIIDESEISRVFGDEGKILIRGHDVEDIAKHADLQETLYLVWNGELPTREEYEPFRDDMFERRELPDDVIETLRNYAAADLHPMDAMMATTANLAGYDDHIDPHAPQTFEDSIDEVMEMGKNIVAKLPTITASYQRMREGKDPIAPREDLTFGENFLYMLQGEVPPELFADALETEIQIHVDHGANASTFTSRVVASAMANPYEAVTSAMGALAGPLHGAANQDALNMLDDMDKSEKSIEEWVQDRFDEGDVIYGWGHRVYNTYDPRAKIVAEYAEDIIDSPYGDDRWYKLARDLEGYLMENTELAENGIAPNVDFYSGTVYQQMGIPTDIYTNLFTMSRVGGWLGHIIEQYSDNRIIRPRVQYTGPDERDWVPFEERS</sequence>
<dbReference type="RefSeq" id="WP_050048326.1">
    <property type="nucleotide sequence ID" value="NZ_CP008874.1"/>
</dbReference>
<keyword evidence="2 3" id="KW-0808">Transferase</keyword>
<dbReference type="KEGG" id="hsf:HLASA_1088"/>
<dbReference type="GO" id="GO:0036440">
    <property type="term" value="F:citrate synthase activity"/>
    <property type="evidence" value="ECO:0007669"/>
    <property type="project" value="UniProtKB-EC"/>
</dbReference>
<evidence type="ECO:0000256" key="1">
    <source>
        <dbReference type="ARBA" id="ARBA00010566"/>
    </source>
</evidence>
<dbReference type="HOGENOM" id="CLU_025068_2_1_2"/>
<name>A0A0F7P9X4_9EURY</name>
<reference evidence="6 9" key="1">
    <citation type="journal article" date="2015" name="ISME J.">
        <title>Elemental sulfur and acetate can support life of a novel strictly anaerobic haloarchaeon.</title>
        <authorList>
            <person name="Sorokin D.Y."/>
            <person name="Kublanov I.V."/>
            <person name="Gavrilov S.N."/>
            <person name="Rojo D."/>
            <person name="Roman P."/>
            <person name="Golyshin P.N."/>
            <person name="Slepak V.Z."/>
            <person name="Smedile F."/>
            <person name="Ferrer M."/>
            <person name="Messina E."/>
            <person name="La Cono V."/>
            <person name="Yakimov M.M."/>
        </authorList>
    </citation>
    <scope>NUCLEOTIDE SEQUENCE [LARGE SCALE GENOMIC DNA]</scope>
    <source>
        <strain evidence="6 9">HSR2</strain>
    </source>
</reference>
<dbReference type="Pfam" id="PF00285">
    <property type="entry name" value="Citrate_synt"/>
    <property type="match status" value="1"/>
</dbReference>
<keyword evidence="6" id="KW-0012">Acyltransferase</keyword>
<reference evidence="8" key="2">
    <citation type="submission" date="2015-05" db="EMBL/GenBank/DDBJ databases">
        <title>Complete genome sequence of Halanaeroarchaeum sulfurireducens type strain M27-SA2, a sulfate-reducer haloarchaeon from marine anoxic lake Medee.</title>
        <authorList>
            <person name="Messina E."/>
            <person name="Kublanov I.V."/>
            <person name="Toshchakov S."/>
            <person name="Arcadi E."/>
            <person name="La Spada G."/>
            <person name="La Cono V."/>
            <person name="Yakimov M.M."/>
        </authorList>
    </citation>
    <scope>NUCLEOTIDE SEQUENCE [LARGE SCALE GENOMIC DNA]</scope>
    <source>
        <strain evidence="8">M27-SA2</strain>
    </source>
</reference>
<dbReference type="PATRIC" id="fig|1604004.4.peg.1160"/>
<dbReference type="PANTHER" id="PTHR11739:SF4">
    <property type="entry name" value="CITRATE SYNTHASE, PEROXISOMAL"/>
    <property type="match status" value="1"/>
</dbReference>
<reference evidence="7 8" key="3">
    <citation type="journal article" date="2016" name="Stand. Genomic Sci.">
        <title>Complete genome sequence of 'Halanaeroarchaeum sulfurireducens' M27-SA2, a sulfur-reducing and acetate-oxidizing haloarchaeon from the deep-sea hypersaline anoxic lake Medee.</title>
        <authorList>
            <person name="Messina E."/>
            <person name="Sorokin D.Y."/>
            <person name="Kublanov I.V."/>
            <person name="Toshchakov S."/>
            <person name="Lopatina A."/>
            <person name="Arcadi E."/>
            <person name="Smedile F."/>
            <person name="La Spada G."/>
            <person name="La Cono V."/>
            <person name="Yakimov M.M."/>
        </authorList>
    </citation>
    <scope>NUCLEOTIDE SEQUENCE [LARGE SCALE GENOMIC DNA]</scope>
    <source>
        <strain evidence="7 8">M27-SA2</strain>
    </source>
</reference>
<dbReference type="Gene3D" id="1.10.230.10">
    <property type="entry name" value="Cytochrome P450-Terp, domain 2"/>
    <property type="match status" value="1"/>
</dbReference>
<feature type="active site" evidence="4">
    <location>
        <position position="331"/>
    </location>
</feature>
<dbReference type="STRING" id="1604004.HLASA_1088"/>
<dbReference type="PANTHER" id="PTHR11739">
    <property type="entry name" value="CITRATE SYNTHASE"/>
    <property type="match status" value="1"/>
</dbReference>
<evidence type="ECO:0000313" key="9">
    <source>
        <dbReference type="Proteomes" id="UP000069906"/>
    </source>
</evidence>
<proteinExistence type="inferred from homology"/>
<dbReference type="SUPFAM" id="SSF48256">
    <property type="entry name" value="Citrate synthase"/>
    <property type="match status" value="1"/>
</dbReference>
<accession>A0A0F7P9X4</accession>